<evidence type="ECO:0000256" key="2">
    <source>
        <dbReference type="ARBA" id="ARBA00009773"/>
    </source>
</evidence>
<keyword evidence="4" id="KW-1003">Cell membrane</keyword>
<comment type="subcellular location">
    <subcellularLocation>
        <location evidence="1">Cell membrane</location>
        <topology evidence="1">Multi-pass membrane protein</topology>
    </subcellularLocation>
</comment>
<dbReference type="EMBL" id="JBHUNE010000002">
    <property type="protein sequence ID" value="MFD2757188.1"/>
    <property type="molecule type" value="Genomic_DNA"/>
</dbReference>
<comment type="similarity">
    <text evidence="2">Belongs to the autoinducer-2 exporter (AI-2E) (TC 2.A.86) family.</text>
</comment>
<feature type="transmembrane region" description="Helical" evidence="8">
    <location>
        <begin position="7"/>
        <end position="27"/>
    </location>
</feature>
<evidence type="ECO:0000313" key="9">
    <source>
        <dbReference type="EMBL" id="MFD2757188.1"/>
    </source>
</evidence>
<keyword evidence="5 8" id="KW-0812">Transmembrane</keyword>
<evidence type="ECO:0000256" key="5">
    <source>
        <dbReference type="ARBA" id="ARBA00022692"/>
    </source>
</evidence>
<evidence type="ECO:0000256" key="7">
    <source>
        <dbReference type="ARBA" id="ARBA00023136"/>
    </source>
</evidence>
<dbReference type="InterPro" id="IPR002549">
    <property type="entry name" value="AI-2E-like"/>
</dbReference>
<dbReference type="PANTHER" id="PTHR21716">
    <property type="entry name" value="TRANSMEMBRANE PROTEIN"/>
    <property type="match status" value="1"/>
</dbReference>
<dbReference type="RefSeq" id="WP_390294795.1">
    <property type="nucleotide sequence ID" value="NZ_JBHUNE010000002.1"/>
</dbReference>
<comment type="caution">
    <text evidence="9">The sequence shown here is derived from an EMBL/GenBank/DDBJ whole genome shotgun (WGS) entry which is preliminary data.</text>
</comment>
<feature type="non-terminal residue" evidence="9">
    <location>
        <position position="344"/>
    </location>
</feature>
<keyword evidence="3" id="KW-0813">Transport</keyword>
<sequence>MRIENPFRIGFLATLGALLALTLGGMVQSLSTVLTYIATALFLALGFDPAISWLERRRWPRWAAVLAAVLGVIVVAGLVVWAIVPSVIAQANEIGARYGAIIGDIVNSNVVEWLTATFPALDVQAMVAQAASWLQGNIGAITGGVLQVGVGIVNGLFATMMVTILTIYFVASLPSIKRAFYQLTPASSRGRVAELSERITGSVGAYVLGMLTLALINGVLTFTFMTIVGAAMPMVFAVLAFIGSMIPMVGTISASVIIVLAQLILLEPGSPVWWIAGIYYLVYMQVEAYVLTPRVMSRAVSVPGAVVVIAALTGGTLLGLLGALVAIPVAASLMIIMQEVVIPR</sequence>
<evidence type="ECO:0000256" key="1">
    <source>
        <dbReference type="ARBA" id="ARBA00004651"/>
    </source>
</evidence>
<evidence type="ECO:0000256" key="6">
    <source>
        <dbReference type="ARBA" id="ARBA00022989"/>
    </source>
</evidence>
<feature type="transmembrane region" description="Helical" evidence="8">
    <location>
        <begin position="33"/>
        <end position="51"/>
    </location>
</feature>
<keyword evidence="7 8" id="KW-0472">Membrane</keyword>
<feature type="transmembrane region" description="Helical" evidence="8">
    <location>
        <begin position="249"/>
        <end position="266"/>
    </location>
</feature>
<dbReference type="Pfam" id="PF01594">
    <property type="entry name" value="AI-2E_transport"/>
    <property type="match status" value="1"/>
</dbReference>
<protein>
    <submittedName>
        <fullName evidence="9">AI-2E family transporter</fullName>
    </submittedName>
</protein>
<keyword evidence="6 8" id="KW-1133">Transmembrane helix</keyword>
<name>A0ABW5UUP9_9MICO</name>
<feature type="transmembrane region" description="Helical" evidence="8">
    <location>
        <begin position="304"/>
        <end position="337"/>
    </location>
</feature>
<accession>A0ABW5UUP9</accession>
<keyword evidence="10" id="KW-1185">Reference proteome</keyword>
<reference evidence="10" key="1">
    <citation type="journal article" date="2019" name="Int. J. Syst. Evol. Microbiol.">
        <title>The Global Catalogue of Microorganisms (GCM) 10K type strain sequencing project: providing services to taxonomists for standard genome sequencing and annotation.</title>
        <authorList>
            <consortium name="The Broad Institute Genomics Platform"/>
            <consortium name="The Broad Institute Genome Sequencing Center for Infectious Disease"/>
            <person name="Wu L."/>
            <person name="Ma J."/>
        </authorList>
    </citation>
    <scope>NUCLEOTIDE SEQUENCE [LARGE SCALE GENOMIC DNA]</scope>
    <source>
        <strain evidence="10">TISTR 1514</strain>
    </source>
</reference>
<evidence type="ECO:0000256" key="4">
    <source>
        <dbReference type="ARBA" id="ARBA00022475"/>
    </source>
</evidence>
<evidence type="ECO:0000256" key="8">
    <source>
        <dbReference type="SAM" id="Phobius"/>
    </source>
</evidence>
<evidence type="ECO:0000313" key="10">
    <source>
        <dbReference type="Proteomes" id="UP001597492"/>
    </source>
</evidence>
<dbReference type="PANTHER" id="PTHR21716:SF53">
    <property type="entry name" value="PERMEASE PERM-RELATED"/>
    <property type="match status" value="1"/>
</dbReference>
<feature type="transmembrane region" description="Helical" evidence="8">
    <location>
        <begin position="152"/>
        <end position="171"/>
    </location>
</feature>
<feature type="transmembrane region" description="Helical" evidence="8">
    <location>
        <begin position="63"/>
        <end position="84"/>
    </location>
</feature>
<dbReference type="Proteomes" id="UP001597492">
    <property type="component" value="Unassembled WGS sequence"/>
</dbReference>
<gene>
    <name evidence="9" type="ORF">ACFSW7_02200</name>
</gene>
<feature type="transmembrane region" description="Helical" evidence="8">
    <location>
        <begin position="272"/>
        <end position="292"/>
    </location>
</feature>
<evidence type="ECO:0000256" key="3">
    <source>
        <dbReference type="ARBA" id="ARBA00022448"/>
    </source>
</evidence>
<proteinExistence type="inferred from homology"/>
<organism evidence="9 10">
    <name type="scientific">Gulosibacter faecalis</name>
    <dbReference type="NCBI Taxonomy" id="272240"/>
    <lineage>
        <taxon>Bacteria</taxon>
        <taxon>Bacillati</taxon>
        <taxon>Actinomycetota</taxon>
        <taxon>Actinomycetes</taxon>
        <taxon>Micrococcales</taxon>
        <taxon>Microbacteriaceae</taxon>
        <taxon>Gulosibacter</taxon>
    </lineage>
</organism>